<keyword evidence="6" id="KW-1185">Reference proteome</keyword>
<proteinExistence type="inferred from homology"/>
<dbReference type="STRING" id="305507.SAMN04489724_0106"/>
<dbReference type="SUPFAM" id="SSF56214">
    <property type="entry name" value="4'-phosphopantetheinyl transferase"/>
    <property type="match status" value="2"/>
</dbReference>
<dbReference type="PANTHER" id="PTHR12215">
    <property type="entry name" value="PHOSPHOPANTETHEINE TRANSFERASE"/>
    <property type="match status" value="1"/>
</dbReference>
<protein>
    <submittedName>
        <fullName evidence="5">4'-phosphopantetheinyl transferase</fullName>
    </submittedName>
</protein>
<dbReference type="Proteomes" id="UP000199673">
    <property type="component" value="Unassembled WGS sequence"/>
</dbReference>
<name>A0A1I7E5D1_9BACT</name>
<gene>
    <name evidence="5" type="ORF">SAMN04489724_0106</name>
</gene>
<dbReference type="Pfam" id="PF01648">
    <property type="entry name" value="ACPS"/>
    <property type="match status" value="1"/>
</dbReference>
<reference evidence="6" key="1">
    <citation type="submission" date="2016-10" db="EMBL/GenBank/DDBJ databases">
        <authorList>
            <person name="Varghese N."/>
            <person name="Submissions S."/>
        </authorList>
    </citation>
    <scope>NUCLEOTIDE SEQUENCE [LARGE SCALE GENOMIC DNA]</scope>
    <source>
        <strain evidence="6">DSM 23445</strain>
    </source>
</reference>
<dbReference type="InterPro" id="IPR037143">
    <property type="entry name" value="4-PPantetheinyl_Trfase_dom_sf"/>
</dbReference>
<dbReference type="EMBL" id="FPBF01000010">
    <property type="protein sequence ID" value="SFU19136.1"/>
    <property type="molecule type" value="Genomic_DNA"/>
</dbReference>
<dbReference type="AlphaFoldDB" id="A0A1I7E5D1"/>
<evidence type="ECO:0000259" key="4">
    <source>
        <dbReference type="Pfam" id="PF22624"/>
    </source>
</evidence>
<dbReference type="InterPro" id="IPR055066">
    <property type="entry name" value="AASDHPPT_N"/>
</dbReference>
<dbReference type="GO" id="GO:0005829">
    <property type="term" value="C:cytosol"/>
    <property type="evidence" value="ECO:0007669"/>
    <property type="project" value="TreeGrafter"/>
</dbReference>
<dbReference type="GO" id="GO:0008897">
    <property type="term" value="F:holo-[acyl-carrier-protein] synthase activity"/>
    <property type="evidence" value="ECO:0007669"/>
    <property type="project" value="InterPro"/>
</dbReference>
<organism evidence="5 6">
    <name type="scientific">Algoriphagus locisalis</name>
    <dbReference type="NCBI Taxonomy" id="305507"/>
    <lineage>
        <taxon>Bacteria</taxon>
        <taxon>Pseudomonadati</taxon>
        <taxon>Bacteroidota</taxon>
        <taxon>Cytophagia</taxon>
        <taxon>Cytophagales</taxon>
        <taxon>Cyclobacteriaceae</taxon>
        <taxon>Algoriphagus</taxon>
    </lineage>
</organism>
<accession>A0A1I7E5D1</accession>
<sequence length="222" mass="25093">MINFIEMEIHIVVAGNDGNLSFDAHARISDLLTSSMREKIKNFHSLKDSQAFMIGRYLMVHSLKKLGFSDSILDSVRFSDTGRPYLPNSTADFNLSHSGDYVVCASARNVRIGVDIQKISPINLSDFSKVFSVYELEKFGNANDTDAELIASWTMKEAVIKADGRGFSISPLEIVLKDSKYAYLNADIWYIQPIPFDPKYFVHIACDQVIKPENIYIEYICI</sequence>
<evidence type="ECO:0000259" key="3">
    <source>
        <dbReference type="Pfam" id="PF01648"/>
    </source>
</evidence>
<dbReference type="GO" id="GO:0019878">
    <property type="term" value="P:lysine biosynthetic process via aminoadipic acid"/>
    <property type="evidence" value="ECO:0007669"/>
    <property type="project" value="TreeGrafter"/>
</dbReference>
<dbReference type="InterPro" id="IPR050559">
    <property type="entry name" value="P-Pant_transferase_sf"/>
</dbReference>
<comment type="similarity">
    <text evidence="1">Belongs to the P-Pant transferase superfamily. Gsp/Sfp/HetI/AcpT family.</text>
</comment>
<keyword evidence="2 5" id="KW-0808">Transferase</keyword>
<evidence type="ECO:0000256" key="2">
    <source>
        <dbReference type="ARBA" id="ARBA00022679"/>
    </source>
</evidence>
<evidence type="ECO:0000313" key="6">
    <source>
        <dbReference type="Proteomes" id="UP000199673"/>
    </source>
</evidence>
<feature type="domain" description="4'-phosphopantetheinyl transferase N-terminal" evidence="4">
    <location>
        <begin position="28"/>
        <end position="107"/>
    </location>
</feature>
<dbReference type="Pfam" id="PF22624">
    <property type="entry name" value="AASDHPPT_N"/>
    <property type="match status" value="1"/>
</dbReference>
<dbReference type="InterPro" id="IPR008278">
    <property type="entry name" value="4-PPantetheinyl_Trfase_dom"/>
</dbReference>
<evidence type="ECO:0000313" key="5">
    <source>
        <dbReference type="EMBL" id="SFU19136.1"/>
    </source>
</evidence>
<feature type="domain" description="4'-phosphopantetheinyl transferase" evidence="3">
    <location>
        <begin position="111"/>
        <end position="174"/>
    </location>
</feature>
<dbReference type="PANTHER" id="PTHR12215:SF10">
    <property type="entry name" value="L-AMINOADIPATE-SEMIALDEHYDE DEHYDROGENASE-PHOSPHOPANTETHEINYL TRANSFERASE"/>
    <property type="match status" value="1"/>
</dbReference>
<evidence type="ECO:0000256" key="1">
    <source>
        <dbReference type="ARBA" id="ARBA00010990"/>
    </source>
</evidence>
<dbReference type="Gene3D" id="3.90.470.20">
    <property type="entry name" value="4'-phosphopantetheinyl transferase domain"/>
    <property type="match status" value="2"/>
</dbReference>
<dbReference type="GO" id="GO:0000287">
    <property type="term" value="F:magnesium ion binding"/>
    <property type="evidence" value="ECO:0007669"/>
    <property type="project" value="InterPro"/>
</dbReference>